<sequence length="93" mass="10362">MSLISSFKSLFATGEKAPKAPQNQASESYGDYLITPASIKEEQGFRINGTITKGEQVHIFIRADTLPSADECAKEMIRKAKQMIDQQGDRIFH</sequence>
<dbReference type="InterPro" id="IPR018772">
    <property type="entry name" value="Transcription_activator_HlyU"/>
</dbReference>
<evidence type="ECO:0000313" key="1">
    <source>
        <dbReference type="EMBL" id="OOV86846.1"/>
    </source>
</evidence>
<evidence type="ECO:0000313" key="2">
    <source>
        <dbReference type="Proteomes" id="UP000190064"/>
    </source>
</evidence>
<protein>
    <recommendedName>
        <fullName evidence="3">Transcriptional activator HlyU</fullName>
    </recommendedName>
</protein>
<comment type="caution">
    <text evidence="1">The sequence shown here is derived from an EMBL/GenBank/DDBJ whole genome shotgun (WGS) entry which is preliminary data.</text>
</comment>
<evidence type="ECO:0008006" key="3">
    <source>
        <dbReference type="Google" id="ProtNLM"/>
    </source>
</evidence>
<dbReference type="RefSeq" id="WP_078319897.1">
    <property type="nucleotide sequence ID" value="NZ_FXTS01000005.1"/>
</dbReference>
<name>A0A1T1HAP2_OCELI</name>
<organism evidence="1 2">
    <name type="scientific">Oceanospirillum linum</name>
    <dbReference type="NCBI Taxonomy" id="966"/>
    <lineage>
        <taxon>Bacteria</taxon>
        <taxon>Pseudomonadati</taxon>
        <taxon>Pseudomonadota</taxon>
        <taxon>Gammaproteobacteria</taxon>
        <taxon>Oceanospirillales</taxon>
        <taxon>Oceanospirillaceae</taxon>
        <taxon>Oceanospirillum</taxon>
    </lineage>
</organism>
<dbReference type="Pfam" id="PF10115">
    <property type="entry name" value="HlyU"/>
    <property type="match status" value="1"/>
</dbReference>
<accession>A0A1T1HAP2</accession>
<reference evidence="1" key="1">
    <citation type="submission" date="2017-02" db="EMBL/GenBank/DDBJ databases">
        <title>Draft Genome Sequence of the Salt Water Bacterium Oceanospirillum linum ATCC 11336.</title>
        <authorList>
            <person name="Trachtenberg A.M."/>
            <person name="Carney J.G."/>
            <person name="Linnane J.D."/>
            <person name="Rheaume B.A."/>
            <person name="Pitts N.L."/>
            <person name="Mykles D.L."/>
            <person name="Maclea K.S."/>
        </authorList>
    </citation>
    <scope>NUCLEOTIDE SEQUENCE [LARGE SCALE GENOMIC DNA]</scope>
    <source>
        <strain evidence="1">ATCC 11336</strain>
    </source>
</reference>
<dbReference type="AlphaFoldDB" id="A0A1T1HAP2"/>
<dbReference type="STRING" id="966.BTA35_0211140"/>
<keyword evidence="2" id="KW-1185">Reference proteome</keyword>
<dbReference type="EMBL" id="MTSD02000004">
    <property type="protein sequence ID" value="OOV86846.1"/>
    <property type="molecule type" value="Genomic_DNA"/>
</dbReference>
<gene>
    <name evidence="1" type="ORF">BTA35_0211140</name>
</gene>
<proteinExistence type="predicted"/>
<dbReference type="Proteomes" id="UP000190064">
    <property type="component" value="Unassembled WGS sequence"/>
</dbReference>